<dbReference type="GO" id="GO:0015689">
    <property type="term" value="P:molybdate ion transport"/>
    <property type="evidence" value="ECO:0007669"/>
    <property type="project" value="InterPro"/>
</dbReference>
<evidence type="ECO:0000256" key="2">
    <source>
        <dbReference type="ARBA" id="ARBA00022723"/>
    </source>
</evidence>
<dbReference type="Proteomes" id="UP000680588">
    <property type="component" value="Chromosome"/>
</dbReference>
<dbReference type="SUPFAM" id="SSF53850">
    <property type="entry name" value="Periplasmic binding protein-like II"/>
    <property type="match status" value="1"/>
</dbReference>
<dbReference type="NCBIfam" id="TIGR01256">
    <property type="entry name" value="modA"/>
    <property type="match status" value="1"/>
</dbReference>
<keyword evidence="3 5" id="KW-0732">Signal</keyword>
<dbReference type="Gene3D" id="3.40.190.10">
    <property type="entry name" value="Periplasmic binding protein-like II"/>
    <property type="match status" value="2"/>
</dbReference>
<name>A0A975S7M7_9MICC</name>
<dbReference type="Pfam" id="PF13531">
    <property type="entry name" value="SBP_bac_11"/>
    <property type="match status" value="1"/>
</dbReference>
<reference evidence="6" key="1">
    <citation type="submission" date="2021-06" db="EMBL/GenBank/DDBJ databases">
        <title>Novel species in genus Arthrobacter.</title>
        <authorList>
            <person name="Zhang G."/>
        </authorList>
    </citation>
    <scope>NUCLEOTIDE SEQUENCE</scope>
    <source>
        <strain evidence="6">Zg-ZUI122</strain>
    </source>
</reference>
<gene>
    <name evidence="6" type="primary">modA</name>
    <name evidence="6" type="ORF">KG104_06130</name>
</gene>
<dbReference type="PANTHER" id="PTHR30632">
    <property type="entry name" value="MOLYBDATE-BINDING PERIPLASMIC PROTEIN"/>
    <property type="match status" value="1"/>
</dbReference>
<evidence type="ECO:0000256" key="3">
    <source>
        <dbReference type="ARBA" id="ARBA00022729"/>
    </source>
</evidence>
<sequence length="256" mass="26138">MRFIRHNRPLLAASAALLAVAAGCSAPADSGAGTQAPDITVFAAASLTDVIEAMDEAYDGGGRLRINLGSSAQLSGQLLSGAKADIVITADLEAMDAVREEGLTASGRVVAGNATVLALAPGNPGKVRSLADLSSEEVQTAVCAASVPCGRAAARVLESAGVALDGESREDSARAVLTKVTTGQADAGLVYQTDALSAANQGVTYVELNDPEPNQYPAALTAEGAKHEAAVRFYEWLTGEDAARIFREAGFRPPGQ</sequence>
<dbReference type="GO" id="GO:0046872">
    <property type="term" value="F:metal ion binding"/>
    <property type="evidence" value="ECO:0007669"/>
    <property type="project" value="UniProtKB-KW"/>
</dbReference>
<feature type="chain" id="PRO_5037930342" evidence="5">
    <location>
        <begin position="29"/>
        <end position="256"/>
    </location>
</feature>
<dbReference type="PANTHER" id="PTHR30632:SF0">
    <property type="entry name" value="SULFATE-BINDING PROTEIN"/>
    <property type="match status" value="1"/>
</dbReference>
<organism evidence="6 7">
    <name type="scientific">Arthrobacter sunyaminii</name>
    <dbReference type="NCBI Taxonomy" id="2816859"/>
    <lineage>
        <taxon>Bacteria</taxon>
        <taxon>Bacillati</taxon>
        <taxon>Actinomycetota</taxon>
        <taxon>Actinomycetes</taxon>
        <taxon>Micrococcales</taxon>
        <taxon>Micrococcaceae</taxon>
        <taxon>Arthrobacter</taxon>
    </lineage>
</organism>
<dbReference type="PROSITE" id="PS51257">
    <property type="entry name" value="PROKAR_LIPOPROTEIN"/>
    <property type="match status" value="1"/>
</dbReference>
<feature type="binding site" evidence="4">
    <location>
        <position position="71"/>
    </location>
    <ligand>
        <name>molybdate</name>
        <dbReference type="ChEBI" id="CHEBI:36264"/>
    </ligand>
</feature>
<dbReference type="GO" id="GO:0030973">
    <property type="term" value="F:molybdate ion binding"/>
    <property type="evidence" value="ECO:0007669"/>
    <property type="project" value="TreeGrafter"/>
</dbReference>
<feature type="signal peptide" evidence="5">
    <location>
        <begin position="1"/>
        <end position="28"/>
    </location>
</feature>
<keyword evidence="4" id="KW-0500">Molybdenum</keyword>
<evidence type="ECO:0000256" key="1">
    <source>
        <dbReference type="ARBA" id="ARBA00009175"/>
    </source>
</evidence>
<dbReference type="InterPro" id="IPR050682">
    <property type="entry name" value="ModA/WtpA"/>
</dbReference>
<evidence type="ECO:0000313" key="7">
    <source>
        <dbReference type="Proteomes" id="UP000680588"/>
    </source>
</evidence>
<protein>
    <submittedName>
        <fullName evidence="6">Molybdate ABC transporter substrate-binding protein</fullName>
    </submittedName>
</protein>
<comment type="similarity">
    <text evidence="1">Belongs to the bacterial solute-binding protein ModA family.</text>
</comment>
<feature type="binding site" evidence="4">
    <location>
        <position position="191"/>
    </location>
    <ligand>
        <name>molybdate</name>
        <dbReference type="ChEBI" id="CHEBI:36264"/>
    </ligand>
</feature>
<dbReference type="AlphaFoldDB" id="A0A975S7M7"/>
<evidence type="ECO:0000256" key="5">
    <source>
        <dbReference type="SAM" id="SignalP"/>
    </source>
</evidence>
<keyword evidence="2 4" id="KW-0479">Metal-binding</keyword>
<evidence type="ECO:0000313" key="6">
    <source>
        <dbReference type="EMBL" id="QWQ37322.1"/>
    </source>
</evidence>
<accession>A0A975S7M7</accession>
<dbReference type="PIRSF" id="PIRSF004846">
    <property type="entry name" value="ModA"/>
    <property type="match status" value="1"/>
</dbReference>
<proteinExistence type="inferred from homology"/>
<keyword evidence="7" id="KW-1185">Reference proteome</keyword>
<dbReference type="RefSeq" id="WP_207347569.1">
    <property type="nucleotide sequence ID" value="NZ_CP076456.1"/>
</dbReference>
<dbReference type="InterPro" id="IPR005950">
    <property type="entry name" value="ModA"/>
</dbReference>
<feature type="binding site" evidence="4">
    <location>
        <position position="46"/>
    </location>
    <ligand>
        <name>molybdate</name>
        <dbReference type="ChEBI" id="CHEBI:36264"/>
    </ligand>
</feature>
<dbReference type="EMBL" id="CP076456">
    <property type="protein sequence ID" value="QWQ37322.1"/>
    <property type="molecule type" value="Genomic_DNA"/>
</dbReference>
<evidence type="ECO:0000256" key="4">
    <source>
        <dbReference type="PIRSR" id="PIRSR004846-1"/>
    </source>
</evidence>
<dbReference type="KEGG" id="asun:KG104_06130"/>